<accession>A0A916EFA3</accession>
<dbReference type="OrthoDB" id="10287318at2759"/>
<gene>
    <name evidence="1" type="ORF">CHRIB12_LOCUS18393</name>
</gene>
<evidence type="ECO:0000313" key="1">
    <source>
        <dbReference type="EMBL" id="CAB5383378.1"/>
    </source>
</evidence>
<dbReference type="EMBL" id="CAGKOT010000048">
    <property type="protein sequence ID" value="CAB5383378.1"/>
    <property type="molecule type" value="Genomic_DNA"/>
</dbReference>
<organism evidence="1 2">
    <name type="scientific">Rhizophagus irregularis</name>
    <dbReference type="NCBI Taxonomy" id="588596"/>
    <lineage>
        <taxon>Eukaryota</taxon>
        <taxon>Fungi</taxon>
        <taxon>Fungi incertae sedis</taxon>
        <taxon>Mucoromycota</taxon>
        <taxon>Glomeromycotina</taxon>
        <taxon>Glomeromycetes</taxon>
        <taxon>Glomerales</taxon>
        <taxon>Glomeraceae</taxon>
        <taxon>Rhizophagus</taxon>
    </lineage>
</organism>
<comment type="caution">
    <text evidence="1">The sequence shown here is derived from an EMBL/GenBank/DDBJ whole genome shotgun (WGS) entry which is preliminary data.</text>
</comment>
<dbReference type="AlphaFoldDB" id="A0A916EFA3"/>
<sequence>MIEKKYNLPRRYEVEWFVSVLQKQGSILKELLTKLREYSDMVEHTGIKVLGDEWMWAREGKKEIEQKLHTAMHTLPSPVNENVSSRDDTTKIEKIATASDLLEEGITLLKRVCEITFSPVIVKTISTTMSASFLDDLNAFQRKIKKKLQNWTVTKTNSLPWPVSLHDTLSLELLKGEILGGTLTRSSSLTSSCTKKYHPLQLMNYSVLPFTREKTGNGDFLLEPTILDLSLAPGHLKVGYDLSLLTDRKQALRFGQLASTVTGLNYKLVQRLRSIYSYTLVPPPSTRYEGGSGHDIADLAFDSTGRLRVTFDRETVYSTTGPPFVSNNAGADMKQSSFSNKWAPFNGVNARIASYTEIVTSIAINTIYTQKVTGSDPSISTVLEEISSAGKHVQRTYENAANSCQLPEGFLSSDQVVKLIVQKFETLGEKETKIDSVSDFLDIVCSLIISLFDEKGMEFWKKNVLQAFSTKPNYSYYEHEVFLSHAIQVRETAQLLKKIIQHSVTSLPMDSEIFITHQPDKMKVLSQLLKHLLTTSQPSLPSPVIYAKFPLKLYTLLHGDSTRQT</sequence>
<reference evidence="1" key="1">
    <citation type="submission" date="2020-05" db="EMBL/GenBank/DDBJ databases">
        <authorList>
            <person name="Rincon C."/>
            <person name="Sanders R I."/>
            <person name="Robbins C."/>
            <person name="Chaturvedi A."/>
        </authorList>
    </citation>
    <scope>NUCLEOTIDE SEQUENCE</scope>
    <source>
        <strain evidence="1">CHB12</strain>
    </source>
</reference>
<evidence type="ECO:0000313" key="2">
    <source>
        <dbReference type="Proteomes" id="UP000684084"/>
    </source>
</evidence>
<proteinExistence type="predicted"/>
<dbReference type="Proteomes" id="UP000684084">
    <property type="component" value="Unassembled WGS sequence"/>
</dbReference>
<name>A0A916EFA3_9GLOM</name>
<protein>
    <submittedName>
        <fullName evidence="1">Uncharacterized protein</fullName>
    </submittedName>
</protein>